<name>A0A3R6EDL8_9BACT</name>
<evidence type="ECO:0000313" key="10">
    <source>
        <dbReference type="Proteomes" id="UP000285173"/>
    </source>
</evidence>
<protein>
    <submittedName>
        <fullName evidence="8">Efflux RND transporter periplasmic adaptor subunit</fullName>
    </submittedName>
</protein>
<dbReference type="Gene3D" id="2.40.30.170">
    <property type="match status" value="1"/>
</dbReference>
<evidence type="ECO:0000256" key="2">
    <source>
        <dbReference type="ARBA" id="ARBA00022448"/>
    </source>
</evidence>
<proteinExistence type="inferred from homology"/>
<sequence>MNKKTLFLLFLFPLFFSCGKQASMPEQTSTGLMLTDSLRQVVSVDTVRRTPLNDELLLNGRVAFDAGQVAQVYPIFGGTVTQVEVEAGDYVKKGDLLAVIRSSEVADFEKQQKDAVRRLALADRNLGAVRDMLGSGTASERDLLQAEQEAADAKAEVKRLREVYDIYRIGSNSTYDIISPVSGFVVGKNISRDMLIRSDREEELFTISGLDNVWVMADVYEGDIRKVQEGAPVRITTLAYGKDREFAGTIDKVYNLLDSESKTMKVRIKLNNKDYMLKPGMFTNVYVQCRVEGPLMPRIPAHALIFEGGKQYVVCVGTDNRLRVREVGVYKQTDEYCYPNAGLKEGDVVVNKNALLVYNALK</sequence>
<dbReference type="InterPro" id="IPR006143">
    <property type="entry name" value="RND_pump_MFP"/>
</dbReference>
<evidence type="ECO:0000313" key="8">
    <source>
        <dbReference type="EMBL" id="RHH78466.1"/>
    </source>
</evidence>
<dbReference type="GO" id="GO:0015679">
    <property type="term" value="P:plasma membrane copper ion transport"/>
    <property type="evidence" value="ECO:0007669"/>
    <property type="project" value="TreeGrafter"/>
</dbReference>
<dbReference type="InterPro" id="IPR051909">
    <property type="entry name" value="MFP_Cation_Efflux"/>
</dbReference>
<dbReference type="GO" id="GO:0030313">
    <property type="term" value="C:cell envelope"/>
    <property type="evidence" value="ECO:0007669"/>
    <property type="project" value="TreeGrafter"/>
</dbReference>
<keyword evidence="3" id="KW-0175">Coiled coil</keyword>
<accession>A0A3R6EDL8</accession>
<gene>
    <name evidence="8" type="ORF">DW191_07240</name>
    <name evidence="7" type="ORF">DW986_10260</name>
</gene>
<dbReference type="PANTHER" id="PTHR30097">
    <property type="entry name" value="CATION EFFLUX SYSTEM PROTEIN CUSB"/>
    <property type="match status" value="1"/>
</dbReference>
<dbReference type="EMBL" id="QSEF01000013">
    <property type="protein sequence ID" value="RGZ47640.1"/>
    <property type="molecule type" value="Genomic_DNA"/>
</dbReference>
<dbReference type="SUPFAM" id="SSF111369">
    <property type="entry name" value="HlyD-like secretion proteins"/>
    <property type="match status" value="1"/>
</dbReference>
<dbReference type="Gene3D" id="2.40.420.20">
    <property type="match status" value="1"/>
</dbReference>
<keyword evidence="2" id="KW-0813">Transport</keyword>
<reference evidence="9 10" key="1">
    <citation type="submission" date="2018-08" db="EMBL/GenBank/DDBJ databases">
        <title>A genome reference for cultivated species of the human gut microbiota.</title>
        <authorList>
            <person name="Zou Y."/>
            <person name="Xue W."/>
            <person name="Luo G."/>
        </authorList>
    </citation>
    <scope>NUCLEOTIDE SEQUENCE [LARGE SCALE GENOMIC DNA]</scope>
    <source>
        <strain evidence="8 9">AM16-50</strain>
        <strain evidence="7 10">AM50-15</strain>
    </source>
</reference>
<dbReference type="Pfam" id="PF25954">
    <property type="entry name" value="Beta-barrel_RND_2"/>
    <property type="match status" value="1"/>
</dbReference>
<dbReference type="GO" id="GO:0016020">
    <property type="term" value="C:membrane"/>
    <property type="evidence" value="ECO:0007669"/>
    <property type="project" value="InterPro"/>
</dbReference>
<evidence type="ECO:0000313" key="9">
    <source>
        <dbReference type="Proteomes" id="UP000283732"/>
    </source>
</evidence>
<dbReference type="PROSITE" id="PS51257">
    <property type="entry name" value="PROKAR_LIPOPROTEIN"/>
    <property type="match status" value="1"/>
</dbReference>
<evidence type="ECO:0000313" key="7">
    <source>
        <dbReference type="EMBL" id="RGZ47640.1"/>
    </source>
</evidence>
<comment type="caution">
    <text evidence="8">The sequence shown here is derived from an EMBL/GenBank/DDBJ whole genome shotgun (WGS) entry which is preliminary data.</text>
</comment>
<evidence type="ECO:0000256" key="1">
    <source>
        <dbReference type="ARBA" id="ARBA00009477"/>
    </source>
</evidence>
<dbReference type="Gene3D" id="2.40.50.100">
    <property type="match status" value="1"/>
</dbReference>
<evidence type="ECO:0000259" key="5">
    <source>
        <dbReference type="Pfam" id="PF25954"/>
    </source>
</evidence>
<feature type="signal peptide" evidence="4">
    <location>
        <begin position="1"/>
        <end position="22"/>
    </location>
</feature>
<dbReference type="FunFam" id="2.40.30.170:FF:000010">
    <property type="entry name" value="Efflux RND transporter periplasmic adaptor subunit"/>
    <property type="match status" value="1"/>
</dbReference>
<dbReference type="NCBIfam" id="TIGR01730">
    <property type="entry name" value="RND_mfp"/>
    <property type="match status" value="1"/>
</dbReference>
<keyword evidence="4" id="KW-0732">Signal</keyword>
<dbReference type="Proteomes" id="UP000283732">
    <property type="component" value="Unassembled WGS sequence"/>
</dbReference>
<dbReference type="PANTHER" id="PTHR30097:SF4">
    <property type="entry name" value="SLR6042 PROTEIN"/>
    <property type="match status" value="1"/>
</dbReference>
<dbReference type="Proteomes" id="UP000285173">
    <property type="component" value="Unassembled WGS sequence"/>
</dbReference>
<dbReference type="Pfam" id="PF25973">
    <property type="entry name" value="BSH_CzcB"/>
    <property type="match status" value="1"/>
</dbReference>
<feature type="chain" id="PRO_5033393787" evidence="4">
    <location>
        <begin position="23"/>
        <end position="362"/>
    </location>
</feature>
<feature type="coiled-coil region" evidence="3">
    <location>
        <begin position="136"/>
        <end position="163"/>
    </location>
</feature>
<evidence type="ECO:0000256" key="4">
    <source>
        <dbReference type="SAM" id="SignalP"/>
    </source>
</evidence>
<evidence type="ECO:0000256" key="3">
    <source>
        <dbReference type="SAM" id="Coils"/>
    </source>
</evidence>
<feature type="domain" description="CzcB-like barrel-sandwich hybrid" evidence="6">
    <location>
        <begin position="69"/>
        <end position="208"/>
    </location>
</feature>
<dbReference type="GO" id="GO:0060003">
    <property type="term" value="P:copper ion export"/>
    <property type="evidence" value="ECO:0007669"/>
    <property type="project" value="TreeGrafter"/>
</dbReference>
<comment type="similarity">
    <text evidence="1">Belongs to the membrane fusion protein (MFP) (TC 8.A.1) family.</text>
</comment>
<dbReference type="RefSeq" id="WP_122203135.1">
    <property type="nucleotide sequence ID" value="NZ_QRKC01000002.1"/>
</dbReference>
<dbReference type="EMBL" id="QRKC01000002">
    <property type="protein sequence ID" value="RHH78466.1"/>
    <property type="molecule type" value="Genomic_DNA"/>
</dbReference>
<dbReference type="InterPro" id="IPR058647">
    <property type="entry name" value="BSH_CzcB-like"/>
</dbReference>
<feature type="domain" description="CusB-like beta-barrel" evidence="5">
    <location>
        <begin position="212"/>
        <end position="287"/>
    </location>
</feature>
<dbReference type="AlphaFoldDB" id="A0A3R6EDL8"/>
<dbReference type="GO" id="GO:0022857">
    <property type="term" value="F:transmembrane transporter activity"/>
    <property type="evidence" value="ECO:0007669"/>
    <property type="project" value="InterPro"/>
</dbReference>
<dbReference type="InterPro" id="IPR058792">
    <property type="entry name" value="Beta-barrel_RND_2"/>
</dbReference>
<organism evidence="8 9">
    <name type="scientific">Parabacteroides merdae</name>
    <dbReference type="NCBI Taxonomy" id="46503"/>
    <lineage>
        <taxon>Bacteria</taxon>
        <taxon>Pseudomonadati</taxon>
        <taxon>Bacteroidota</taxon>
        <taxon>Bacteroidia</taxon>
        <taxon>Bacteroidales</taxon>
        <taxon>Tannerellaceae</taxon>
        <taxon>Parabacteroides</taxon>
    </lineage>
</organism>
<evidence type="ECO:0000259" key="6">
    <source>
        <dbReference type="Pfam" id="PF25973"/>
    </source>
</evidence>